<keyword evidence="2" id="KW-1185">Reference proteome</keyword>
<name>A0A1C3NYB3_9ACTN</name>
<accession>A0A1C3NYB3</accession>
<dbReference type="AlphaFoldDB" id="A0A1C3NYB3"/>
<organism evidence="1 2">
    <name type="scientific">Candidatus Protofrankia californiensis</name>
    <dbReference type="NCBI Taxonomy" id="1839754"/>
    <lineage>
        <taxon>Bacteria</taxon>
        <taxon>Bacillati</taxon>
        <taxon>Actinomycetota</taxon>
        <taxon>Actinomycetes</taxon>
        <taxon>Frankiales</taxon>
        <taxon>Frankiaceae</taxon>
        <taxon>Protofrankia</taxon>
    </lineage>
</organism>
<sequence length="378" mass="39802">MDTLGRIAQRFPLVARARPTCQPLDVRIREVRELARTAAGQTGTDRLPLAAAAHNKAALIASDCGLPDLARSLCWQQYNVYLRARPPGAQTARYALEPVVNLARLRIRGGDGDGAYQLLDTLYQTVRSRTDAVIDGTPVSFRDLTGSEEHRTLCQWLWTVLLADGTRALASAGRWDEALAHTEQHSGIGRRLLDGRQVAVVARCVAGDPASACTVLEDSAISAPWEQSVAACLTVLCLASSARPASSAIAAMVEHYLGLTPAPELLVFRGRLGLTVIDLAGGVEQPDAAQAASRLVGEAVAAGDGYAARDVLAHDGCRARLASAEEQALSASMQSSGLGRGAIPADLMADLLSAVEMSQAAAARNLAIPHSRPVPVVG</sequence>
<gene>
    <name evidence="1" type="ORF">FDG2_2765</name>
</gene>
<reference evidence="2" key="1">
    <citation type="submission" date="2016-02" db="EMBL/GenBank/DDBJ databases">
        <authorList>
            <person name="Wibberg D."/>
        </authorList>
    </citation>
    <scope>NUCLEOTIDE SEQUENCE [LARGE SCALE GENOMIC DNA]</scope>
</reference>
<protein>
    <submittedName>
        <fullName evidence="1">Uncharacterized protein</fullName>
    </submittedName>
</protein>
<dbReference type="EMBL" id="FLUV01001177">
    <property type="protein sequence ID" value="SBW22521.1"/>
    <property type="molecule type" value="Genomic_DNA"/>
</dbReference>
<dbReference type="Proteomes" id="UP000199013">
    <property type="component" value="Unassembled WGS sequence"/>
</dbReference>
<evidence type="ECO:0000313" key="1">
    <source>
        <dbReference type="EMBL" id="SBW22521.1"/>
    </source>
</evidence>
<evidence type="ECO:0000313" key="2">
    <source>
        <dbReference type="Proteomes" id="UP000199013"/>
    </source>
</evidence>
<proteinExistence type="predicted"/>